<reference evidence="2 3" key="2">
    <citation type="submission" date="2013-03" db="EMBL/GenBank/DDBJ databases">
        <title>Diversity in Clostridium botulinum.</title>
        <authorList>
            <person name="Timme R.E."/>
            <person name="Allard M."/>
            <person name="Luo Y."/>
            <person name="Strain E."/>
            <person name="Gonzalez-Escalona N."/>
            <person name="Brown E."/>
        </authorList>
    </citation>
    <scope>NUCLEOTIDE SEQUENCE [LARGE SCALE GENOMIC DNA]</scope>
    <source>
        <strain evidence="2 3">CFSAN001627</strain>
    </source>
</reference>
<organism evidence="2 3">
    <name type="scientific">Clostridium botulinum CFSAN001627</name>
    <dbReference type="NCBI Taxonomy" id="1232189"/>
    <lineage>
        <taxon>Bacteria</taxon>
        <taxon>Bacillati</taxon>
        <taxon>Bacillota</taxon>
        <taxon>Clostridia</taxon>
        <taxon>Eubacteriales</taxon>
        <taxon>Clostridiaceae</taxon>
        <taxon>Clostridium</taxon>
    </lineage>
</organism>
<protein>
    <submittedName>
        <fullName evidence="2">Uncharacterized protein</fullName>
    </submittedName>
</protein>
<comment type="caution">
    <text evidence="2">The sequence shown here is derived from an EMBL/GenBank/DDBJ whole genome shotgun (WGS) entry which is preliminary data.</text>
</comment>
<reference evidence="2 3" key="1">
    <citation type="submission" date="2012-10" db="EMBL/GenBank/DDBJ databases">
        <authorList>
            <person name="Strain E.A."/>
            <person name="Brown E."/>
            <person name="Allard M.W."/>
            <person name="Gonzalez-Escalona N."/>
            <person name="Timme R."/>
        </authorList>
    </citation>
    <scope>NUCLEOTIDE SEQUENCE [LARGE SCALE GENOMIC DNA]</scope>
    <source>
        <strain evidence="2 3">CFSAN001627</strain>
    </source>
</reference>
<evidence type="ECO:0000313" key="2">
    <source>
        <dbReference type="EMBL" id="EKN40368.1"/>
    </source>
</evidence>
<feature type="chain" id="PRO_5004019870" evidence="1">
    <location>
        <begin position="33"/>
        <end position="49"/>
    </location>
</feature>
<proteinExistence type="predicted"/>
<sequence length="49" mass="5649">MFAIFSKKFVAKLLLYSSIAIIPMFNHNYVQAASSKQYETKYNVSLDKV</sequence>
<gene>
    <name evidence="2" type="ORF">CFSAN001627_20073</name>
</gene>
<name>M1ZUN2_CLOBO</name>
<evidence type="ECO:0000313" key="3">
    <source>
        <dbReference type="Proteomes" id="UP000011944"/>
    </source>
</evidence>
<dbReference type="Proteomes" id="UP000011944">
    <property type="component" value="Unassembled WGS sequence"/>
</dbReference>
<feature type="signal peptide" evidence="1">
    <location>
        <begin position="1"/>
        <end position="32"/>
    </location>
</feature>
<accession>M1ZUN2</accession>
<dbReference type="AlphaFoldDB" id="M1ZUN2"/>
<keyword evidence="1" id="KW-0732">Signal</keyword>
<dbReference type="EMBL" id="AMXI01001233">
    <property type="protein sequence ID" value="EKN40368.1"/>
    <property type="molecule type" value="Genomic_DNA"/>
</dbReference>
<evidence type="ECO:0000256" key="1">
    <source>
        <dbReference type="SAM" id="SignalP"/>
    </source>
</evidence>
<feature type="non-terminal residue" evidence="2">
    <location>
        <position position="49"/>
    </location>
</feature>